<keyword evidence="1" id="KW-0808">Transferase</keyword>
<dbReference type="Proteomes" id="UP000652231">
    <property type="component" value="Unassembled WGS sequence"/>
</dbReference>
<dbReference type="PROSITE" id="PS51186">
    <property type="entry name" value="GNAT"/>
    <property type="match status" value="1"/>
</dbReference>
<keyword evidence="2" id="KW-0012">Acyltransferase</keyword>
<evidence type="ECO:0000256" key="1">
    <source>
        <dbReference type="ARBA" id="ARBA00022679"/>
    </source>
</evidence>
<dbReference type="InterPro" id="IPR000182">
    <property type="entry name" value="GNAT_dom"/>
</dbReference>
<gene>
    <name evidence="4" type="ORF">GCM10011312_24460</name>
</gene>
<dbReference type="PANTHER" id="PTHR43877">
    <property type="entry name" value="AMINOALKYLPHOSPHONATE N-ACETYLTRANSFERASE-RELATED-RELATED"/>
    <property type="match status" value="1"/>
</dbReference>
<dbReference type="AlphaFoldDB" id="A0A8J2YB59"/>
<dbReference type="InterPro" id="IPR050832">
    <property type="entry name" value="Bact_Acetyltransf"/>
</dbReference>
<dbReference type="EMBL" id="BMGK01000012">
    <property type="protein sequence ID" value="GGE00081.1"/>
    <property type="molecule type" value="Genomic_DNA"/>
</dbReference>
<sequence length="150" mass="17212">MNTFVRTTSANKDFLHLISYLDAELTIRDGDEYAFHAQYNKTDTIKHVLVAYHKKSAVGCGAFKHYDDHTAEIKRMYVSPECRGLGIATALLTHLEVWAHELSYTHCILETGEKYPEAIALYQKKGYNRIPNYGQYTAVKSSRCFKKELI</sequence>
<keyword evidence="5" id="KW-1185">Reference proteome</keyword>
<evidence type="ECO:0000313" key="5">
    <source>
        <dbReference type="Proteomes" id="UP000652231"/>
    </source>
</evidence>
<dbReference type="CDD" id="cd04301">
    <property type="entry name" value="NAT_SF"/>
    <property type="match status" value="1"/>
</dbReference>
<reference evidence="4" key="2">
    <citation type="submission" date="2020-09" db="EMBL/GenBank/DDBJ databases">
        <authorList>
            <person name="Sun Q."/>
            <person name="Zhou Y."/>
        </authorList>
    </citation>
    <scope>NUCLEOTIDE SEQUENCE</scope>
    <source>
        <strain evidence="4">CGMCC 1.12924</strain>
    </source>
</reference>
<reference evidence="4" key="1">
    <citation type="journal article" date="2014" name="Int. J. Syst. Evol. Microbiol.">
        <title>Complete genome sequence of Corynebacterium casei LMG S-19264T (=DSM 44701T), isolated from a smear-ripened cheese.</title>
        <authorList>
            <consortium name="US DOE Joint Genome Institute (JGI-PGF)"/>
            <person name="Walter F."/>
            <person name="Albersmeier A."/>
            <person name="Kalinowski J."/>
            <person name="Ruckert C."/>
        </authorList>
    </citation>
    <scope>NUCLEOTIDE SEQUENCE</scope>
    <source>
        <strain evidence="4">CGMCC 1.12924</strain>
    </source>
</reference>
<dbReference type="PANTHER" id="PTHR43877:SF2">
    <property type="entry name" value="AMINOALKYLPHOSPHONATE N-ACETYLTRANSFERASE-RELATED"/>
    <property type="match status" value="1"/>
</dbReference>
<dbReference type="GO" id="GO:0016747">
    <property type="term" value="F:acyltransferase activity, transferring groups other than amino-acyl groups"/>
    <property type="evidence" value="ECO:0007669"/>
    <property type="project" value="InterPro"/>
</dbReference>
<accession>A0A8J2YB59</accession>
<comment type="caution">
    <text evidence="4">The sequence shown here is derived from an EMBL/GenBank/DDBJ whole genome shotgun (WGS) entry which is preliminary data.</text>
</comment>
<feature type="domain" description="N-acetyltransferase" evidence="3">
    <location>
        <begin position="5"/>
        <end position="150"/>
    </location>
</feature>
<organism evidence="4 5">
    <name type="scientific">Planktosalinus lacus</name>
    <dbReference type="NCBI Taxonomy" id="1526573"/>
    <lineage>
        <taxon>Bacteria</taxon>
        <taxon>Pseudomonadati</taxon>
        <taxon>Bacteroidota</taxon>
        <taxon>Flavobacteriia</taxon>
        <taxon>Flavobacteriales</taxon>
        <taxon>Flavobacteriaceae</taxon>
        <taxon>Planktosalinus</taxon>
    </lineage>
</organism>
<name>A0A8J2YB59_9FLAO</name>
<dbReference type="InterPro" id="IPR016181">
    <property type="entry name" value="Acyl_CoA_acyltransferase"/>
</dbReference>
<evidence type="ECO:0000256" key="2">
    <source>
        <dbReference type="ARBA" id="ARBA00023315"/>
    </source>
</evidence>
<evidence type="ECO:0000313" key="4">
    <source>
        <dbReference type="EMBL" id="GGE00081.1"/>
    </source>
</evidence>
<protein>
    <recommendedName>
        <fullName evidence="3">N-acetyltransferase domain-containing protein</fullName>
    </recommendedName>
</protein>
<dbReference type="RefSeq" id="WP_188442956.1">
    <property type="nucleotide sequence ID" value="NZ_BMGK01000012.1"/>
</dbReference>
<evidence type="ECO:0000259" key="3">
    <source>
        <dbReference type="PROSITE" id="PS51186"/>
    </source>
</evidence>
<dbReference type="Pfam" id="PF00583">
    <property type="entry name" value="Acetyltransf_1"/>
    <property type="match status" value="1"/>
</dbReference>
<dbReference type="Gene3D" id="3.40.630.30">
    <property type="match status" value="1"/>
</dbReference>
<proteinExistence type="predicted"/>
<dbReference type="SUPFAM" id="SSF55729">
    <property type="entry name" value="Acyl-CoA N-acyltransferases (Nat)"/>
    <property type="match status" value="1"/>
</dbReference>